<name>A0A412JA23_9FIRM</name>
<accession>A0A412JA23</accession>
<protein>
    <recommendedName>
        <fullName evidence="3">Peptidase U32</fullName>
    </recommendedName>
</protein>
<proteinExistence type="predicted"/>
<reference evidence="1 2" key="1">
    <citation type="submission" date="2018-08" db="EMBL/GenBank/DDBJ databases">
        <title>A genome reference for cultivated species of the human gut microbiota.</title>
        <authorList>
            <person name="Zou Y."/>
            <person name="Xue W."/>
            <person name="Luo G."/>
        </authorList>
    </citation>
    <scope>NUCLEOTIDE SEQUENCE [LARGE SCALE GENOMIC DNA]</scope>
    <source>
        <strain evidence="1 2">AF22-10AC</strain>
    </source>
</reference>
<sequence>MYQWNIFVLKNKVKNMNVYYHLPGLFEFYEFYKKFLPLFKNKPEYFYDWCKIGSIYGSPSDCIWSGGRISYADCDPKKVFALVKEYNISSRLTFSNSLIEEKHLSDIKCNELCRLLNLDTNNGIIIHSDILMKYLKSKYPNLYFVSSTTKVLPDFNDFKKEVENTDFTYVVPDFRLNKQLEKLNSLSELYKPKVEFLCNECCWYGCKDRKECYKSVSKQNLGIDCMDHVCKAPFYKEGYRFSRVMENPAFISLEDILNIYVPMGYSNFKIEGRDLGSALLLEFILYYMVKPKYQIHVREEMYLDAMLDLF</sequence>
<gene>
    <name evidence="1" type="ORF">DWX92_01375</name>
</gene>
<dbReference type="AlphaFoldDB" id="A0A412JA23"/>
<evidence type="ECO:0000313" key="2">
    <source>
        <dbReference type="Proteomes" id="UP000285274"/>
    </source>
</evidence>
<evidence type="ECO:0008006" key="3">
    <source>
        <dbReference type="Google" id="ProtNLM"/>
    </source>
</evidence>
<organism evidence="1 2">
    <name type="scientific">Holdemanella biformis</name>
    <dbReference type="NCBI Taxonomy" id="1735"/>
    <lineage>
        <taxon>Bacteria</taxon>
        <taxon>Bacillati</taxon>
        <taxon>Bacillota</taxon>
        <taxon>Erysipelotrichia</taxon>
        <taxon>Erysipelotrichales</taxon>
        <taxon>Erysipelotrichaceae</taxon>
        <taxon>Holdemanella</taxon>
    </lineage>
</organism>
<comment type="caution">
    <text evidence="1">The sequence shown here is derived from an EMBL/GenBank/DDBJ whole genome shotgun (WGS) entry which is preliminary data.</text>
</comment>
<evidence type="ECO:0000313" key="1">
    <source>
        <dbReference type="EMBL" id="RGS49220.1"/>
    </source>
</evidence>
<dbReference type="EMBL" id="QRVM01000003">
    <property type="protein sequence ID" value="RGS49220.1"/>
    <property type="molecule type" value="Genomic_DNA"/>
</dbReference>
<dbReference type="Proteomes" id="UP000285274">
    <property type="component" value="Unassembled WGS sequence"/>
</dbReference>